<feature type="active site" description="Charge relay system" evidence="5">
    <location>
        <position position="233"/>
    </location>
</feature>
<dbReference type="InterPro" id="IPR008964">
    <property type="entry name" value="Invasin/intimin_cell_adhesion"/>
</dbReference>
<dbReference type="GO" id="GO:0000272">
    <property type="term" value="P:polysaccharide catabolic process"/>
    <property type="evidence" value="ECO:0007669"/>
    <property type="project" value="InterPro"/>
</dbReference>
<dbReference type="InterPro" id="IPR015500">
    <property type="entry name" value="Peptidase_S8_subtilisin-rel"/>
</dbReference>
<dbReference type="InterPro" id="IPR018247">
    <property type="entry name" value="EF_Hand_1_Ca_BS"/>
</dbReference>
<accession>A0A975AIM9</accession>
<dbReference type="InterPro" id="IPR002105">
    <property type="entry name" value="Dockerin_1_rpt"/>
</dbReference>
<dbReference type="GO" id="GO:0004252">
    <property type="term" value="F:serine-type endopeptidase activity"/>
    <property type="evidence" value="ECO:0007669"/>
    <property type="project" value="UniProtKB-UniRule"/>
</dbReference>
<dbReference type="InterPro" id="IPR044060">
    <property type="entry name" value="Bacterial_rp_domain"/>
</dbReference>
<dbReference type="PROSITE" id="PS51892">
    <property type="entry name" value="SUBTILASE"/>
    <property type="match status" value="1"/>
</dbReference>
<dbReference type="PROSITE" id="PS00137">
    <property type="entry name" value="SUBTILASE_HIS"/>
    <property type="match status" value="1"/>
</dbReference>
<dbReference type="Pfam" id="PF18998">
    <property type="entry name" value="Flg_new_2"/>
    <property type="match status" value="1"/>
</dbReference>
<evidence type="ECO:0000256" key="3">
    <source>
        <dbReference type="ARBA" id="ARBA00022801"/>
    </source>
</evidence>
<dbReference type="RefSeq" id="WP_207300602.1">
    <property type="nucleotide sequence ID" value="NZ_CP071444.1"/>
</dbReference>
<name>A0A975AIM9_9FIRM</name>
<dbReference type="InterPro" id="IPR023828">
    <property type="entry name" value="Peptidase_S8_Ser-AS"/>
</dbReference>
<dbReference type="InterPro" id="IPR051048">
    <property type="entry name" value="Peptidase_S8/S53_subtilisin"/>
</dbReference>
<dbReference type="InterPro" id="IPR022398">
    <property type="entry name" value="Peptidase_S8_His-AS"/>
</dbReference>
<protein>
    <submittedName>
        <fullName evidence="8">S8 family serine peptidase</fullName>
    </submittedName>
</protein>
<dbReference type="Pfam" id="PF07523">
    <property type="entry name" value="Big_3"/>
    <property type="match status" value="2"/>
</dbReference>
<dbReference type="PROSITE" id="PS51766">
    <property type="entry name" value="DOCKERIN"/>
    <property type="match status" value="1"/>
</dbReference>
<dbReference type="PANTHER" id="PTHR43399">
    <property type="entry name" value="SUBTILISIN-RELATED"/>
    <property type="match status" value="1"/>
</dbReference>
<dbReference type="InterPro" id="IPR036852">
    <property type="entry name" value="Peptidase_S8/S53_dom_sf"/>
</dbReference>
<dbReference type="EMBL" id="CP071444">
    <property type="protein sequence ID" value="QSX09263.1"/>
    <property type="molecule type" value="Genomic_DNA"/>
</dbReference>
<dbReference type="PROSITE" id="PS00018">
    <property type="entry name" value="EF_HAND_1"/>
    <property type="match status" value="1"/>
</dbReference>
<dbReference type="InterPro" id="IPR000209">
    <property type="entry name" value="Peptidase_S8/S53_dom"/>
</dbReference>
<dbReference type="Pfam" id="PF00404">
    <property type="entry name" value="Dockerin_1"/>
    <property type="match status" value="1"/>
</dbReference>
<dbReference type="PROSITE" id="PS00136">
    <property type="entry name" value="SUBTILASE_ASP"/>
    <property type="match status" value="1"/>
</dbReference>
<dbReference type="SUPFAM" id="SSF63446">
    <property type="entry name" value="Type I dockerin domain"/>
    <property type="match status" value="1"/>
</dbReference>
<organism evidence="8 9">
    <name type="scientific">Alkalibacter rhizosphaerae</name>
    <dbReference type="NCBI Taxonomy" id="2815577"/>
    <lineage>
        <taxon>Bacteria</taxon>
        <taxon>Bacillati</taxon>
        <taxon>Bacillota</taxon>
        <taxon>Clostridia</taxon>
        <taxon>Eubacteriales</taxon>
        <taxon>Eubacteriaceae</taxon>
        <taxon>Alkalibacter</taxon>
    </lineage>
</organism>
<dbReference type="AlphaFoldDB" id="A0A975AIM9"/>
<evidence type="ECO:0000313" key="8">
    <source>
        <dbReference type="EMBL" id="QSX09263.1"/>
    </source>
</evidence>
<evidence type="ECO:0000256" key="6">
    <source>
        <dbReference type="RuleBase" id="RU003355"/>
    </source>
</evidence>
<keyword evidence="9" id="KW-1185">Reference proteome</keyword>
<dbReference type="PROSITE" id="PS00138">
    <property type="entry name" value="SUBTILASE_SER"/>
    <property type="match status" value="1"/>
</dbReference>
<dbReference type="CDD" id="cd07473">
    <property type="entry name" value="Peptidases_S8_Subtilisin_like"/>
    <property type="match status" value="1"/>
</dbReference>
<dbReference type="InterPro" id="IPR022038">
    <property type="entry name" value="Ig-like_bact"/>
</dbReference>
<dbReference type="GO" id="GO:0006508">
    <property type="term" value="P:proteolysis"/>
    <property type="evidence" value="ECO:0007669"/>
    <property type="project" value="UniProtKB-KW"/>
</dbReference>
<reference evidence="8" key="1">
    <citation type="submission" date="2021-03" db="EMBL/GenBank/DDBJ databases">
        <title>Alkalibacter marinus sp. nov., isolated from tidal flat sediment.</title>
        <authorList>
            <person name="Namirimu T."/>
            <person name="Yang J.-A."/>
            <person name="Yang S.-H."/>
            <person name="Kim Y.-J."/>
            <person name="Kwon K.K."/>
        </authorList>
    </citation>
    <scope>NUCLEOTIDE SEQUENCE</scope>
    <source>
        <strain evidence="8">ES005</strain>
    </source>
</reference>
<dbReference type="Gene3D" id="1.10.1330.10">
    <property type="entry name" value="Dockerin domain"/>
    <property type="match status" value="1"/>
</dbReference>
<dbReference type="PANTHER" id="PTHR43399:SF4">
    <property type="entry name" value="CELL WALL-ASSOCIATED PROTEASE"/>
    <property type="match status" value="1"/>
</dbReference>
<dbReference type="KEGG" id="alka:J0B03_04150"/>
<dbReference type="InterPro" id="IPR034204">
    <property type="entry name" value="PfSUB1-like_cat_dom"/>
</dbReference>
<dbReference type="Gene3D" id="2.60.40.3630">
    <property type="match status" value="3"/>
</dbReference>
<evidence type="ECO:0000256" key="5">
    <source>
        <dbReference type="PROSITE-ProRule" id="PRU01240"/>
    </source>
</evidence>
<sequence length="926" mass="98953">MKTGRKQWINILLCLFLLFGPFFGIQGELLAQAKESGPSSDGKIKTINVKIKQEPLKELFGKDQQPDFAPLGISKAKKVDLPRSKKMKKSRYEETAWYTVEIPEGEDSAVIMERLSQEVDVLYVEENPERYLLEGITDPLLEDQWHLDAIKASEAWGYVESLGLPDDALEDVVVAVIDSGIRTTHEDLVDTLWVNGGEIPGNGLDDDENGYIDDVHGYNTYDDNSNIEDVNGHGTHVAGIIAASRGNGLGGAGVSDNVRIMPVRASSPTGSLTAASTIAALAYAVENGAQVVNMSYGGYVGSVMEAEAYLAASEQAVLVAAAGNEGRATSSAKSYPAAYPGVLGVMSTDPAPKSDGDYLSDFSNWDNQLDDGIGYEVMAPGGSILSTFFTGDQAYGNKSGTSMATPVVTGMAGLLRGLYPDPVGMTPGEIGEQIIQSGTIAQGITYNNVVYSYPYVDLEKALKMPNAMELVQDRILLHGAEDSLQMQVDVLPQYADPSMTWESVHEQVALVDDGGNVTASGYGATVLVGTSLFGGLSVMADVVVSEAPVDQVTGLAWKSQPTNTQHDYGTPMDLSDGVVKVIMDSGLIYEMPLLGSMVEGYDPFVLGEQQLTVEFFGYQLQYTVEVADVLESIQMKTLPNKIAYLYGEAFAPTGGMVQGNMVSGASTQIPLTTEMVTGYDPYRLGNQQLTVTYDGKTTSFGVRVDDYATSIQMKTLPTKRTYNLGESLNTNGGIVTANMASGAKQDAGLTTAMVTGFDPNKLGTQTLTVSYLNKTTTFTVTVVQQTFGVTFSVDGPGGSLNATVDGKTIASGAKVIHGKTVQLTAIPSKRYRVYEWKVNDSLVAGTETSKSVTVNKETTVNVTFVLEGDLNDDGTSNITDLVTLRRYLAGLTNVAGKGKIAADINNDGSINITDLVILRRRLAGLE</sequence>
<proteinExistence type="inferred from homology"/>
<dbReference type="GO" id="GO:0004553">
    <property type="term" value="F:hydrolase activity, hydrolyzing O-glycosyl compounds"/>
    <property type="evidence" value="ECO:0007669"/>
    <property type="project" value="InterPro"/>
</dbReference>
<dbReference type="CDD" id="cd14256">
    <property type="entry name" value="Dockerin_I"/>
    <property type="match status" value="1"/>
</dbReference>
<keyword evidence="2 5" id="KW-0645">Protease</keyword>
<evidence type="ECO:0000259" key="7">
    <source>
        <dbReference type="PROSITE" id="PS51766"/>
    </source>
</evidence>
<dbReference type="SUPFAM" id="SSF49373">
    <property type="entry name" value="Invasin/intimin cell-adhesion fragments"/>
    <property type="match status" value="1"/>
</dbReference>
<dbReference type="Proteomes" id="UP000663499">
    <property type="component" value="Chromosome"/>
</dbReference>
<feature type="domain" description="Dockerin" evidence="7">
    <location>
        <begin position="863"/>
        <end position="926"/>
    </location>
</feature>
<keyword evidence="4 5" id="KW-0720">Serine protease</keyword>
<evidence type="ECO:0000256" key="2">
    <source>
        <dbReference type="ARBA" id="ARBA00022670"/>
    </source>
</evidence>
<dbReference type="InterPro" id="IPR016134">
    <property type="entry name" value="Dockerin_dom"/>
</dbReference>
<feature type="active site" description="Charge relay system" evidence="5">
    <location>
        <position position="178"/>
    </location>
</feature>
<feature type="active site" description="Charge relay system" evidence="5">
    <location>
        <position position="402"/>
    </location>
</feature>
<dbReference type="InterPro" id="IPR036439">
    <property type="entry name" value="Dockerin_dom_sf"/>
</dbReference>
<dbReference type="SUPFAM" id="SSF52743">
    <property type="entry name" value="Subtilisin-like"/>
    <property type="match status" value="1"/>
</dbReference>
<evidence type="ECO:0000256" key="4">
    <source>
        <dbReference type="ARBA" id="ARBA00022825"/>
    </source>
</evidence>
<dbReference type="Pfam" id="PF00082">
    <property type="entry name" value="Peptidase_S8"/>
    <property type="match status" value="1"/>
</dbReference>
<dbReference type="PRINTS" id="PR00723">
    <property type="entry name" value="SUBTILISIN"/>
</dbReference>
<comment type="similarity">
    <text evidence="1 5 6">Belongs to the peptidase S8 family.</text>
</comment>
<evidence type="ECO:0000313" key="9">
    <source>
        <dbReference type="Proteomes" id="UP000663499"/>
    </source>
</evidence>
<dbReference type="InterPro" id="IPR023827">
    <property type="entry name" value="Peptidase_S8_Asp-AS"/>
</dbReference>
<keyword evidence="3 5" id="KW-0378">Hydrolase</keyword>
<dbReference type="Gene3D" id="3.40.50.200">
    <property type="entry name" value="Peptidase S8/S53 domain"/>
    <property type="match status" value="1"/>
</dbReference>
<evidence type="ECO:0000256" key="1">
    <source>
        <dbReference type="ARBA" id="ARBA00011073"/>
    </source>
</evidence>
<gene>
    <name evidence="8" type="ORF">J0B03_04150</name>
</gene>